<organism evidence="1 2">
    <name type="scientific">Aureobasidium pullulans EXF-150</name>
    <dbReference type="NCBI Taxonomy" id="1043002"/>
    <lineage>
        <taxon>Eukaryota</taxon>
        <taxon>Fungi</taxon>
        <taxon>Dikarya</taxon>
        <taxon>Ascomycota</taxon>
        <taxon>Pezizomycotina</taxon>
        <taxon>Dothideomycetes</taxon>
        <taxon>Dothideomycetidae</taxon>
        <taxon>Dothideales</taxon>
        <taxon>Saccotheciaceae</taxon>
        <taxon>Aureobasidium</taxon>
    </lineage>
</organism>
<name>A0A074Y3L4_AURPU</name>
<dbReference type="RefSeq" id="XP_029764964.1">
    <property type="nucleotide sequence ID" value="XM_029904728.1"/>
</dbReference>
<proteinExistence type="predicted"/>
<dbReference type="EMBL" id="KL584975">
    <property type="protein sequence ID" value="KEQ88777.1"/>
    <property type="molecule type" value="Genomic_DNA"/>
</dbReference>
<dbReference type="AlphaFoldDB" id="A0A074Y3L4"/>
<accession>A0A074Y3L4</accession>
<dbReference type="GeneID" id="40747034"/>
<keyword evidence="2" id="KW-1185">Reference proteome</keyword>
<evidence type="ECO:0000313" key="1">
    <source>
        <dbReference type="EMBL" id="KEQ88777.1"/>
    </source>
</evidence>
<protein>
    <submittedName>
        <fullName evidence="1">Uncharacterized protein</fullName>
    </submittedName>
</protein>
<evidence type="ECO:0000313" key="2">
    <source>
        <dbReference type="Proteomes" id="UP000030706"/>
    </source>
</evidence>
<dbReference type="Proteomes" id="UP000030706">
    <property type="component" value="Unassembled WGS sequence"/>
</dbReference>
<gene>
    <name evidence="1" type="ORF">M438DRAFT_342321</name>
</gene>
<dbReference type="HOGENOM" id="CLU_2557906_0_0_1"/>
<sequence length="82" mass="8832">MPLSCVLVIIAGHSQKPLAADITTTYLHKSSKRAPCSFIPSVTKSQAALDISQVPSSLRGLPLSTFRRDNCVCTEREVSSQS</sequence>
<reference evidence="1 2" key="1">
    <citation type="journal article" date="2014" name="BMC Genomics">
        <title>Genome sequencing of four Aureobasidium pullulans varieties: biotechnological potential, stress tolerance, and description of new species.</title>
        <authorList>
            <person name="Gostin Ar C."/>
            <person name="Ohm R.A."/>
            <person name="Kogej T."/>
            <person name="Sonjak S."/>
            <person name="Turk M."/>
            <person name="Zajc J."/>
            <person name="Zalar P."/>
            <person name="Grube M."/>
            <person name="Sun H."/>
            <person name="Han J."/>
            <person name="Sharma A."/>
            <person name="Chiniquy J."/>
            <person name="Ngan C.Y."/>
            <person name="Lipzen A."/>
            <person name="Barry K."/>
            <person name="Grigoriev I.V."/>
            <person name="Gunde-Cimerman N."/>
        </authorList>
    </citation>
    <scope>NUCLEOTIDE SEQUENCE [LARGE SCALE GENOMIC DNA]</scope>
    <source>
        <strain evidence="1 2">EXF-150</strain>
    </source>
</reference>